<reference evidence="1 2" key="1">
    <citation type="journal article" date="2016" name="Nat. Commun.">
        <title>Thousands of microbial genomes shed light on interconnected biogeochemical processes in an aquifer system.</title>
        <authorList>
            <person name="Anantharaman K."/>
            <person name="Brown C.T."/>
            <person name="Hug L.A."/>
            <person name="Sharon I."/>
            <person name="Castelle C.J."/>
            <person name="Probst A.J."/>
            <person name="Thomas B.C."/>
            <person name="Singh A."/>
            <person name="Wilkins M.J."/>
            <person name="Karaoz U."/>
            <person name="Brodie E.L."/>
            <person name="Williams K.H."/>
            <person name="Hubbard S.S."/>
            <person name="Banfield J.F."/>
        </authorList>
    </citation>
    <scope>NUCLEOTIDE SEQUENCE [LARGE SCALE GENOMIC DNA]</scope>
</reference>
<organism evidence="1 2">
    <name type="scientific">Candidatus Gottesmanbacteria bacterium RIFCSPHIGHO2_01_FULL_39_10</name>
    <dbReference type="NCBI Taxonomy" id="1798375"/>
    <lineage>
        <taxon>Bacteria</taxon>
        <taxon>Candidatus Gottesmaniibacteriota</taxon>
    </lineage>
</organism>
<evidence type="ECO:0000313" key="1">
    <source>
        <dbReference type="EMBL" id="OGG12926.1"/>
    </source>
</evidence>
<dbReference type="STRING" id="1798375.A2773_01825"/>
<sequence length="63" mass="7023">MVFIVVYKMPLDTLIKSDGGIFSMIMISIKKSSTVGTAIRVIHSEDSIEIFGKFANLKIFKLV</sequence>
<gene>
    <name evidence="1" type="ORF">A2773_01825</name>
</gene>
<name>A0A1F5ZK97_9BACT</name>
<evidence type="ECO:0000313" key="2">
    <source>
        <dbReference type="Proteomes" id="UP000177383"/>
    </source>
</evidence>
<dbReference type="AlphaFoldDB" id="A0A1F5ZK97"/>
<accession>A0A1F5ZK97</accession>
<dbReference type="Proteomes" id="UP000177383">
    <property type="component" value="Unassembled WGS sequence"/>
</dbReference>
<protein>
    <submittedName>
        <fullName evidence="1">Uncharacterized protein</fullName>
    </submittedName>
</protein>
<comment type="caution">
    <text evidence="1">The sequence shown here is derived from an EMBL/GenBank/DDBJ whole genome shotgun (WGS) entry which is preliminary data.</text>
</comment>
<dbReference type="EMBL" id="MFJE01000068">
    <property type="protein sequence ID" value="OGG12926.1"/>
    <property type="molecule type" value="Genomic_DNA"/>
</dbReference>
<proteinExistence type="predicted"/>